<dbReference type="Pfam" id="PF00535">
    <property type="entry name" value="Glycos_transf_2"/>
    <property type="match status" value="1"/>
</dbReference>
<dbReference type="PANTHER" id="PTHR22916">
    <property type="entry name" value="GLYCOSYLTRANSFERASE"/>
    <property type="match status" value="1"/>
</dbReference>
<accession>Q6TFB6</accession>
<dbReference type="InterPro" id="IPR001173">
    <property type="entry name" value="Glyco_trans_2-like"/>
</dbReference>
<evidence type="ECO:0000259" key="1">
    <source>
        <dbReference type="Pfam" id="PF00535"/>
    </source>
</evidence>
<reference evidence="2" key="1">
    <citation type="journal article" date="1995" name="Eur. J. Biochem.">
        <title>Characterization of the glycan structure of a major glycopeptide from the surface layer glycoprotein of Clostridium thermosaccharolyticum E207-71.</title>
        <authorList>
            <person name="Altman E."/>
            <person name="Schaffer C."/>
            <person name="Brisson J.R."/>
            <person name="Messner P."/>
        </authorList>
    </citation>
    <scope>NUCLEOTIDE SEQUENCE</scope>
    <source>
        <strain evidence="2">E207-71</strain>
    </source>
</reference>
<protein>
    <submittedName>
        <fullName evidence="2">Putative glycosyltransferase</fullName>
    </submittedName>
</protein>
<dbReference type="SUPFAM" id="SSF53448">
    <property type="entry name" value="Nucleotide-diphospho-sugar transferases"/>
    <property type="match status" value="1"/>
</dbReference>
<proteinExistence type="predicted"/>
<dbReference type="PANTHER" id="PTHR22916:SF3">
    <property type="entry name" value="UDP-GLCNAC:BETAGAL BETA-1,3-N-ACETYLGLUCOSAMINYLTRANSFERASE-LIKE PROTEIN 1"/>
    <property type="match status" value="1"/>
</dbReference>
<name>Q6TFB6_THETR</name>
<dbReference type="AlphaFoldDB" id="Q6TFB6"/>
<reference evidence="2" key="3">
    <citation type="journal article" date="2004" name="Glycoconj. J.">
        <title>Genetic organization of chromosomal S-layer glycan biosynthesis loci of Bacillaceae.</title>
        <authorList>
            <person name="Novotny R."/>
            <person name="Pfoestl A."/>
            <person name="Messner P."/>
            <person name="Schaffer C."/>
        </authorList>
    </citation>
    <scope>NUCLEOTIDE SEQUENCE</scope>
    <source>
        <strain evidence="2">E207-71</strain>
    </source>
</reference>
<sequence>MDSILDQTYENIELIILDDGSKDNTADKIKSYDLKCKQRFKNYIFIKKENEGICKTLNKGIKLCSGEYITIIASDDLMLPNKIEVQVRIMEKYKDIYFCWSNGYYFFDDNIDNKQIIFKKIPSWTKYNKEKLFKYFVINGNKVNNASCMYRKTLFDKIGYFDTELNFEDWDFYVRIIRDYKMYYIHEPLVLKRNHHNNTEKRSFFMYEGDKQTLEKVFNLYNLNNNIKRKAISNMNLWNASRFLNSDYKMYKYCIKTSFINNPFKISLYKFLLIDKPK</sequence>
<reference evidence="2" key="4">
    <citation type="journal article" date="2008" name="Carbohydr. Res.">
        <title>S-layer nanoglycobiology of bacteria.</title>
        <authorList>
            <person name="Messner P."/>
            <person name="Steiner K."/>
            <person name="Zarschler K."/>
            <person name="Schaffer C."/>
        </authorList>
    </citation>
    <scope>NUCLEOTIDE SEQUENCE</scope>
    <source>
        <strain evidence="2">E207-71</strain>
    </source>
</reference>
<dbReference type="CAZy" id="GT2">
    <property type="family name" value="Glycosyltransferase Family 2"/>
</dbReference>
<dbReference type="Gene3D" id="3.90.550.10">
    <property type="entry name" value="Spore Coat Polysaccharide Biosynthesis Protein SpsA, Chain A"/>
    <property type="match status" value="1"/>
</dbReference>
<dbReference type="InterPro" id="IPR029044">
    <property type="entry name" value="Nucleotide-diphossugar_trans"/>
</dbReference>
<evidence type="ECO:0000313" key="2">
    <source>
        <dbReference type="EMBL" id="AAR85516.1"/>
    </source>
</evidence>
<organism evidence="2">
    <name type="scientific">Thermoanaerobacterium thermosaccharolyticum</name>
    <name type="common">Clostridium thermosaccharolyticum</name>
    <dbReference type="NCBI Taxonomy" id="1517"/>
    <lineage>
        <taxon>Bacteria</taxon>
        <taxon>Bacillati</taxon>
        <taxon>Bacillota</taxon>
        <taxon>Clostridia</taxon>
        <taxon>Thermoanaerobacterales</taxon>
        <taxon>Thermoanaerobacteraceae</taxon>
        <taxon>Thermoanaerobacterium</taxon>
    </lineage>
</organism>
<dbReference type="EMBL" id="AY422724">
    <property type="protein sequence ID" value="AAR85516.1"/>
    <property type="molecule type" value="Genomic_DNA"/>
</dbReference>
<feature type="domain" description="Glycosyltransferase 2-like" evidence="1">
    <location>
        <begin position="2"/>
        <end position="158"/>
    </location>
</feature>
<dbReference type="GO" id="GO:0016758">
    <property type="term" value="F:hexosyltransferase activity"/>
    <property type="evidence" value="ECO:0007669"/>
    <property type="project" value="UniProtKB-ARBA"/>
</dbReference>
<reference evidence="2" key="2">
    <citation type="journal article" date="2004" name="Glycobiology">
        <title>Surface-layer glycoproteins: an example for the diversity of bacterial glycosylation with promising impacts on nanobiotechnology.</title>
        <authorList>
            <person name="Schaffer C."/>
            <person name="Messner P."/>
        </authorList>
    </citation>
    <scope>NUCLEOTIDE SEQUENCE</scope>
    <source>
        <strain evidence="2">E207-71</strain>
    </source>
</reference>
<gene>
    <name evidence="2" type="primary">wse2</name>
</gene>
<keyword evidence="2" id="KW-0808">Transferase</keyword>